<feature type="region of interest" description="Disordered" evidence="6">
    <location>
        <begin position="210"/>
        <end position="259"/>
    </location>
</feature>
<dbReference type="RefSeq" id="XP_037145576.1">
    <property type="nucleotide sequence ID" value="XM_037289681.1"/>
</dbReference>
<evidence type="ECO:0000256" key="4">
    <source>
        <dbReference type="ARBA" id="ARBA00022833"/>
    </source>
</evidence>
<evidence type="ECO:0000313" key="8">
    <source>
        <dbReference type="EMBL" id="QLG73850.1"/>
    </source>
</evidence>
<dbReference type="GeneID" id="59237609"/>
<dbReference type="GO" id="GO:0005737">
    <property type="term" value="C:cytoplasm"/>
    <property type="evidence" value="ECO:0007669"/>
    <property type="project" value="TreeGrafter"/>
</dbReference>
<dbReference type="InterPro" id="IPR037278">
    <property type="entry name" value="ARFGAP/RecO"/>
</dbReference>
<feature type="domain" description="Arf-GAP" evidence="7">
    <location>
        <begin position="8"/>
        <end position="133"/>
    </location>
</feature>
<keyword evidence="2" id="KW-0479">Metal-binding</keyword>
<evidence type="ECO:0000313" key="9">
    <source>
        <dbReference type="Proteomes" id="UP000509704"/>
    </source>
</evidence>
<dbReference type="InterPro" id="IPR001164">
    <property type="entry name" value="ArfGAP_dom"/>
</dbReference>
<keyword evidence="4" id="KW-0862">Zinc</keyword>
<sequence length="275" mass="30385">MTTSPPVKKALAGLLRDPANNTCADCKAASHPRWASWSLGVFICIRCAGLHRSLGTHISKVKSVDLDAWKEEELVNLVKMCNNRIANDYYEAKLPESMRKPITDANQLQSFVKNKYEKKKWISTGEQPNGKSEAAEDIKPQLSSTESLLADFEEVQPKLQKTSSSTSSVTSTSTSSMLNLRLSSMAKNRIDQQNNRDSNRPDLKKSILSLYSKPKDNNVTKNSFYQSSNSTGASLPISNSIGTTNGSNNSNANKTENNLSISSLDENELFKNVWT</sequence>
<dbReference type="GO" id="GO:0008270">
    <property type="term" value="F:zinc ion binding"/>
    <property type="evidence" value="ECO:0007669"/>
    <property type="project" value="UniProtKB-KW"/>
</dbReference>
<keyword evidence="9" id="KW-1185">Reference proteome</keyword>
<dbReference type="SUPFAM" id="SSF57863">
    <property type="entry name" value="ArfGap/RecO-like zinc finger"/>
    <property type="match status" value="1"/>
</dbReference>
<organism evidence="8 9">
    <name type="scientific">Zygotorulaspora mrakii</name>
    <name type="common">Zygosaccharomyces mrakii</name>
    <dbReference type="NCBI Taxonomy" id="42260"/>
    <lineage>
        <taxon>Eukaryota</taxon>
        <taxon>Fungi</taxon>
        <taxon>Dikarya</taxon>
        <taxon>Ascomycota</taxon>
        <taxon>Saccharomycotina</taxon>
        <taxon>Saccharomycetes</taxon>
        <taxon>Saccharomycetales</taxon>
        <taxon>Saccharomycetaceae</taxon>
        <taxon>Zygotorulaspora</taxon>
    </lineage>
</organism>
<accession>A0A7H9B5J0</accession>
<dbReference type="Pfam" id="PF01412">
    <property type="entry name" value="ArfGap"/>
    <property type="match status" value="1"/>
</dbReference>
<dbReference type="GO" id="GO:0005096">
    <property type="term" value="F:GTPase activator activity"/>
    <property type="evidence" value="ECO:0007669"/>
    <property type="project" value="UniProtKB-KW"/>
</dbReference>
<dbReference type="GO" id="GO:0006888">
    <property type="term" value="P:endoplasmic reticulum to Golgi vesicle-mediated transport"/>
    <property type="evidence" value="ECO:0007669"/>
    <property type="project" value="TreeGrafter"/>
</dbReference>
<keyword evidence="1" id="KW-0343">GTPase activation</keyword>
<dbReference type="InterPro" id="IPR038508">
    <property type="entry name" value="ArfGAP_dom_sf"/>
</dbReference>
<proteinExistence type="predicted"/>
<reference evidence="8 9" key="1">
    <citation type="submission" date="2020-07" db="EMBL/GenBank/DDBJ databases">
        <title>The yeast mating-type switching endonuclease HO is a domesticated member of an unorthodox homing genetic element family.</title>
        <authorList>
            <person name="Coughlan A.Y."/>
            <person name="Lombardi L."/>
            <person name="Braun-Galleani S."/>
            <person name="Martos A.R."/>
            <person name="Galeote V."/>
            <person name="Bigey F."/>
            <person name="Dequin S."/>
            <person name="Byrne K.P."/>
            <person name="Wolfe K.H."/>
        </authorList>
    </citation>
    <scope>NUCLEOTIDE SEQUENCE [LARGE SCALE GENOMIC DNA]</scope>
    <source>
        <strain evidence="8 9">NRRL Y-6702</strain>
    </source>
</reference>
<dbReference type="SMART" id="SM00105">
    <property type="entry name" value="ArfGap"/>
    <property type="match status" value="1"/>
</dbReference>
<feature type="compositionally biased region" description="Low complexity" evidence="6">
    <location>
        <begin position="238"/>
        <end position="259"/>
    </location>
</feature>
<evidence type="ECO:0000259" key="7">
    <source>
        <dbReference type="PROSITE" id="PS50115"/>
    </source>
</evidence>
<evidence type="ECO:0000256" key="2">
    <source>
        <dbReference type="ARBA" id="ARBA00022723"/>
    </source>
</evidence>
<dbReference type="PROSITE" id="PS50115">
    <property type="entry name" value="ARFGAP"/>
    <property type="match status" value="1"/>
</dbReference>
<evidence type="ECO:0000256" key="3">
    <source>
        <dbReference type="ARBA" id="ARBA00022771"/>
    </source>
</evidence>
<dbReference type="OrthoDB" id="10266696at2759"/>
<dbReference type="Proteomes" id="UP000509704">
    <property type="component" value="Chromosome 6"/>
</dbReference>
<feature type="compositionally biased region" description="Low complexity" evidence="6">
    <location>
        <begin position="162"/>
        <end position="176"/>
    </location>
</feature>
<feature type="compositionally biased region" description="Polar residues" evidence="6">
    <location>
        <begin position="219"/>
        <end position="237"/>
    </location>
</feature>
<dbReference type="FunFam" id="1.10.220.150:FF:000009">
    <property type="entry name" value="stromal membrane-associated protein 1 isoform X1"/>
    <property type="match status" value="1"/>
</dbReference>
<name>A0A7H9B5J0_ZYGMR</name>
<dbReference type="EMBL" id="CP058609">
    <property type="protein sequence ID" value="QLG73850.1"/>
    <property type="molecule type" value="Genomic_DNA"/>
</dbReference>
<dbReference type="Gene3D" id="1.10.220.150">
    <property type="entry name" value="Arf GTPase activating protein"/>
    <property type="match status" value="1"/>
</dbReference>
<dbReference type="PRINTS" id="PR00405">
    <property type="entry name" value="REVINTRACTNG"/>
</dbReference>
<evidence type="ECO:0000256" key="5">
    <source>
        <dbReference type="PROSITE-ProRule" id="PRU00288"/>
    </source>
</evidence>
<dbReference type="GO" id="GO:0006891">
    <property type="term" value="P:intra-Golgi vesicle-mediated transport"/>
    <property type="evidence" value="ECO:0007669"/>
    <property type="project" value="TreeGrafter"/>
</dbReference>
<evidence type="ECO:0000256" key="6">
    <source>
        <dbReference type="SAM" id="MobiDB-lite"/>
    </source>
</evidence>
<keyword evidence="3 5" id="KW-0863">Zinc-finger</keyword>
<dbReference type="InterPro" id="IPR051718">
    <property type="entry name" value="ARF_GTPase-activating"/>
</dbReference>
<dbReference type="PANTHER" id="PTHR45705">
    <property type="entry name" value="FI20236P1"/>
    <property type="match status" value="1"/>
</dbReference>
<dbReference type="PANTHER" id="PTHR45705:SF1">
    <property type="entry name" value="FI20236P1"/>
    <property type="match status" value="1"/>
</dbReference>
<gene>
    <name evidence="8" type="ORF">HG535_0F03610</name>
</gene>
<protein>
    <recommendedName>
        <fullName evidence="7">Arf-GAP domain-containing protein</fullName>
    </recommendedName>
</protein>
<dbReference type="KEGG" id="zmk:HG535_0F03610"/>
<evidence type="ECO:0000256" key="1">
    <source>
        <dbReference type="ARBA" id="ARBA00022468"/>
    </source>
</evidence>
<feature type="region of interest" description="Disordered" evidence="6">
    <location>
        <begin position="155"/>
        <end position="179"/>
    </location>
</feature>
<dbReference type="AlphaFoldDB" id="A0A7H9B5J0"/>